<proteinExistence type="predicted"/>
<keyword evidence="2" id="KW-0238">DNA-binding</keyword>
<name>A0A3E2TXH2_9FIRM</name>
<evidence type="ECO:0000256" key="2">
    <source>
        <dbReference type="ARBA" id="ARBA00023125"/>
    </source>
</evidence>
<dbReference type="PANTHER" id="PTHR40661">
    <property type="match status" value="1"/>
</dbReference>
<evidence type="ECO:0000256" key="3">
    <source>
        <dbReference type="ARBA" id="ARBA00023163"/>
    </source>
</evidence>
<reference evidence="5 6" key="1">
    <citation type="submission" date="2018-08" db="EMBL/GenBank/DDBJ databases">
        <title>A genome reference for cultivated species of the human gut microbiota.</title>
        <authorList>
            <person name="Zou Y."/>
            <person name="Xue W."/>
            <person name="Luo G."/>
        </authorList>
    </citation>
    <scope>NUCLEOTIDE SEQUENCE [LARGE SCALE GENOMIC DNA]</scope>
    <source>
        <strain evidence="5 6">AF31-14AC</strain>
    </source>
</reference>
<dbReference type="CDD" id="cd00093">
    <property type="entry name" value="HTH_XRE"/>
    <property type="match status" value="1"/>
</dbReference>
<dbReference type="PANTHER" id="PTHR40661:SF1">
    <property type="entry name" value="HTH CRO_C1-TYPE DOMAIN-CONTAINING PROTEIN"/>
    <property type="match status" value="1"/>
</dbReference>
<organism evidence="5 6">
    <name type="scientific">Faecalibacterium prausnitzii</name>
    <dbReference type="NCBI Taxonomy" id="853"/>
    <lineage>
        <taxon>Bacteria</taxon>
        <taxon>Bacillati</taxon>
        <taxon>Bacillota</taxon>
        <taxon>Clostridia</taxon>
        <taxon>Eubacteriales</taxon>
        <taxon>Oscillospiraceae</taxon>
        <taxon>Faecalibacterium</taxon>
    </lineage>
</organism>
<dbReference type="Gene3D" id="1.10.260.40">
    <property type="entry name" value="lambda repressor-like DNA-binding domains"/>
    <property type="match status" value="1"/>
</dbReference>
<dbReference type="InterPro" id="IPR036286">
    <property type="entry name" value="LexA/Signal_pep-like_sf"/>
</dbReference>
<dbReference type="InterPro" id="IPR010982">
    <property type="entry name" value="Lambda_DNA-bd_dom_sf"/>
</dbReference>
<dbReference type="PROSITE" id="PS50943">
    <property type="entry name" value="HTH_CROC1"/>
    <property type="match status" value="1"/>
</dbReference>
<dbReference type="SUPFAM" id="SSF47413">
    <property type="entry name" value="lambda repressor-like DNA-binding domains"/>
    <property type="match status" value="1"/>
</dbReference>
<evidence type="ECO:0000259" key="4">
    <source>
        <dbReference type="PROSITE" id="PS50943"/>
    </source>
</evidence>
<protein>
    <submittedName>
        <fullName evidence="5">Helix-turn-helix domain-containing protein</fullName>
    </submittedName>
</protein>
<dbReference type="CDD" id="cd06529">
    <property type="entry name" value="S24_LexA-like"/>
    <property type="match status" value="1"/>
</dbReference>
<dbReference type="Gene3D" id="2.10.109.10">
    <property type="entry name" value="Umud Fragment, subunit A"/>
    <property type="match status" value="1"/>
</dbReference>
<evidence type="ECO:0000256" key="1">
    <source>
        <dbReference type="ARBA" id="ARBA00023015"/>
    </source>
</evidence>
<dbReference type="AlphaFoldDB" id="A0A3E2TXH2"/>
<dbReference type="EMBL" id="QVES01000007">
    <property type="protein sequence ID" value="RGB85856.1"/>
    <property type="molecule type" value="Genomic_DNA"/>
</dbReference>
<evidence type="ECO:0000313" key="5">
    <source>
        <dbReference type="EMBL" id="RGB85856.1"/>
    </source>
</evidence>
<dbReference type="Proteomes" id="UP000260782">
    <property type="component" value="Unassembled WGS sequence"/>
</dbReference>
<feature type="domain" description="HTH cro/C1-type" evidence="4">
    <location>
        <begin position="117"/>
        <end position="178"/>
    </location>
</feature>
<dbReference type="InterPro" id="IPR039418">
    <property type="entry name" value="LexA-like"/>
</dbReference>
<comment type="caution">
    <text evidence="5">The sequence shown here is derived from an EMBL/GenBank/DDBJ whole genome shotgun (WGS) entry which is preliminary data.</text>
</comment>
<dbReference type="Pfam" id="PF01381">
    <property type="entry name" value="HTH_3"/>
    <property type="match status" value="1"/>
</dbReference>
<sequence>MVPHIGHLTFSFLILSPLKNAKYTRFRSRINTKKLLFVDLIRLYTHFMEMSITHLSLFWRFLVDFLCFLYYNRDTGSQRSVLVMKKKTALTIMHIAPSTVCYDAVAARDSNEVGLILAAVRKRNGYSLVTFSELLRHYGVDVSDKGISKWEKGYTTPSIYQLVAICHALNIKEGPSYFTKTFQKPALLNAIGQKKVAEYEMDLIASRRYQPGTEEPAKIDCIMMPVSELPVSVGLGAFLEGEMFQQIQVPASSVPAGAEFGIYVSGDSMEPRYHDGQIVWVKHCEELECGDIGIFVYDDCGYLKKYDEHTPDKSQAEFFTDSYGVVHNQPVLVSLNTKYSPILISPEQRFEVVGKVLN</sequence>
<dbReference type="InterPro" id="IPR001387">
    <property type="entry name" value="Cro/C1-type_HTH"/>
</dbReference>
<accession>A0A3E2TXH2</accession>
<dbReference type="GO" id="GO:0003677">
    <property type="term" value="F:DNA binding"/>
    <property type="evidence" value="ECO:0007669"/>
    <property type="project" value="UniProtKB-KW"/>
</dbReference>
<keyword evidence="3" id="KW-0804">Transcription</keyword>
<gene>
    <name evidence="5" type="ORF">DWZ25_08410</name>
</gene>
<dbReference type="InterPro" id="IPR015927">
    <property type="entry name" value="Peptidase_S24_S26A/B/C"/>
</dbReference>
<dbReference type="Pfam" id="PF00717">
    <property type="entry name" value="Peptidase_S24"/>
    <property type="match status" value="1"/>
</dbReference>
<evidence type="ECO:0000313" key="6">
    <source>
        <dbReference type="Proteomes" id="UP000260782"/>
    </source>
</evidence>
<dbReference type="SUPFAM" id="SSF51306">
    <property type="entry name" value="LexA/Signal peptidase"/>
    <property type="match status" value="1"/>
</dbReference>
<keyword evidence="1" id="KW-0805">Transcription regulation</keyword>